<organism evidence="2 3">
    <name type="scientific">Xanthomonas arboricola pv. corylina</name>
    <dbReference type="NCBI Taxonomy" id="487821"/>
    <lineage>
        <taxon>Bacteria</taxon>
        <taxon>Pseudomonadati</taxon>
        <taxon>Pseudomonadota</taxon>
        <taxon>Gammaproteobacteria</taxon>
        <taxon>Lysobacterales</taxon>
        <taxon>Lysobacteraceae</taxon>
        <taxon>Xanthomonas</taxon>
    </lineage>
</organism>
<reference evidence="2 3" key="1">
    <citation type="submission" date="2021-02" db="EMBL/GenBank/DDBJ databases">
        <authorList>
            <person name="Pothier F. J."/>
        </authorList>
    </citation>
    <scope>NUCLEOTIDE SEQUENCE [LARGE SCALE GENOMIC DNA]</scope>
    <source>
        <strain evidence="2 3">CFBP 1159</strain>
    </source>
</reference>
<accession>A0A8D6UPB2</accession>
<evidence type="ECO:0000256" key="1">
    <source>
        <dbReference type="SAM" id="Phobius"/>
    </source>
</evidence>
<dbReference type="Proteomes" id="UP000835243">
    <property type="component" value="Chromosome"/>
</dbReference>
<keyword evidence="1" id="KW-0472">Membrane</keyword>
<evidence type="ECO:0000313" key="2">
    <source>
        <dbReference type="EMBL" id="CAE6698647.1"/>
    </source>
</evidence>
<gene>
    <name evidence="2" type="ORF">CFBP1159_03670</name>
</gene>
<dbReference type="EMBL" id="HG992341">
    <property type="protein sequence ID" value="CAE6698627.1"/>
    <property type="molecule type" value="Genomic_DNA"/>
</dbReference>
<dbReference type="EMBL" id="HG992341">
    <property type="protein sequence ID" value="CAE6698647.1"/>
    <property type="molecule type" value="Genomic_DNA"/>
</dbReference>
<feature type="transmembrane region" description="Helical" evidence="1">
    <location>
        <begin position="224"/>
        <end position="245"/>
    </location>
</feature>
<keyword evidence="1" id="KW-0812">Transmembrane</keyword>
<dbReference type="RefSeq" id="WP_146092703.1">
    <property type="nucleotide sequence ID" value="NZ_HG992341.1"/>
</dbReference>
<name>A0A8D6UPB2_9XANT</name>
<keyword evidence="1" id="KW-1133">Transmembrane helix</keyword>
<feature type="transmembrane region" description="Helical" evidence="1">
    <location>
        <begin position="44"/>
        <end position="62"/>
    </location>
</feature>
<dbReference type="AlphaFoldDB" id="A0A8D6UPB2"/>
<sequence>MDEKSFDAKRRNLILVSFFLVFIKYADAEINSSANISFLKIQIGNPAAIIHAVWVLWLYFLLRAYQHYSYYLKLDYQRSVQKLSAPLMHRAVAGIGIPDEHEMVLYEEMERFHKYKLVFRPHFLFERVVSDFKYIMHLARRKYYRKRSRINLLRKPKLRYSGLARYESYGEGDAWRIVVWTVIDRSLGGAGKMPLEMVAKVGVGYFHGAALFIRMQTAMIMRSAPFFECRLPFIIAIIPVFYYGVDHI</sequence>
<proteinExistence type="predicted"/>
<protein>
    <submittedName>
        <fullName evidence="2">Uncharacterized protein</fullName>
    </submittedName>
</protein>
<evidence type="ECO:0000313" key="3">
    <source>
        <dbReference type="Proteomes" id="UP000835243"/>
    </source>
</evidence>